<evidence type="ECO:0000256" key="8">
    <source>
        <dbReference type="RuleBase" id="RU364100"/>
    </source>
</evidence>
<evidence type="ECO:0000256" key="3">
    <source>
        <dbReference type="ARBA" id="ARBA00022763"/>
    </source>
</evidence>
<evidence type="ECO:0000313" key="10">
    <source>
        <dbReference type="Proteomes" id="UP000001919"/>
    </source>
</evidence>
<dbReference type="GO" id="GO:0016829">
    <property type="term" value="F:lyase activity"/>
    <property type="evidence" value="ECO:0007669"/>
    <property type="project" value="UniProtKB-KW"/>
</dbReference>
<dbReference type="InterPro" id="IPR003738">
    <property type="entry name" value="SRAP"/>
</dbReference>
<dbReference type="EMBL" id="CP001643">
    <property type="protein sequence ID" value="ACU85851.1"/>
    <property type="molecule type" value="Genomic_DNA"/>
</dbReference>
<keyword evidence="10" id="KW-1185">Reference proteome</keyword>
<reference evidence="9 10" key="1">
    <citation type="journal article" date="2009" name="Stand. Genomic Sci.">
        <title>Complete genome sequence of Brachybacterium faecium type strain (Schefferle 6-10).</title>
        <authorList>
            <person name="Lapidus A."/>
            <person name="Pukall R."/>
            <person name="Labuttii K."/>
            <person name="Copeland A."/>
            <person name="Del Rio T.G."/>
            <person name="Nolan M."/>
            <person name="Chen F."/>
            <person name="Lucas S."/>
            <person name="Tice H."/>
            <person name="Cheng J.F."/>
            <person name="Bruce D."/>
            <person name="Goodwin L."/>
            <person name="Pitluck S."/>
            <person name="Rohde M."/>
            <person name="Goker M."/>
            <person name="Pati A."/>
            <person name="Ivanova N."/>
            <person name="Mavrommatis K."/>
            <person name="Chen A."/>
            <person name="Palaniappan K."/>
            <person name="D'haeseleer P."/>
            <person name="Chain P."/>
            <person name="Bristow J."/>
            <person name="Eisen J.A."/>
            <person name="Markowitz V."/>
            <person name="Hugenholtz P."/>
            <person name="Kyrpides N.C."/>
            <person name="Klenk H.P."/>
        </authorList>
    </citation>
    <scope>NUCLEOTIDE SEQUENCE [LARGE SCALE GENOMIC DNA]</scope>
    <source>
        <strain evidence="10">ATCC 43885 / DSM 4810 / JCM 11609 / LMG 19847 / NBRC 14762 / NCIMB 9860 / 6-10</strain>
    </source>
</reference>
<evidence type="ECO:0000256" key="2">
    <source>
        <dbReference type="ARBA" id="ARBA00022670"/>
    </source>
</evidence>
<dbReference type="PANTHER" id="PTHR13604">
    <property type="entry name" value="DC12-RELATED"/>
    <property type="match status" value="1"/>
</dbReference>
<dbReference type="Pfam" id="PF02586">
    <property type="entry name" value="SRAP"/>
    <property type="match status" value="1"/>
</dbReference>
<dbReference type="PANTHER" id="PTHR13604:SF0">
    <property type="entry name" value="ABASIC SITE PROCESSING PROTEIN HMCES"/>
    <property type="match status" value="1"/>
</dbReference>
<sequence>MCGRFAFFREIEPLVEDLGAVDLADPQLRSRWNIPPTAPIHVVTESIDRRSGEVLRALRIARWGLLPPFAQEASFSSRTFNARRETLAQKPSFRGSLSRYRVVVPMDGYYEWGRDPAGARKQPFYISPADGSPLFMAGLVSWWTGPGGHEGPAASADGRFLLSTTIITREATGPLAEIHDRTPVMLRRDQIDSWLDTSLTAPREVQDWILRDTPLREDASLAVREVDPAVGRVGNDGPELLEPPQVLL</sequence>
<dbReference type="OrthoDB" id="9782620at2"/>
<accession>C7ME44</accession>
<dbReference type="InterPro" id="IPR036590">
    <property type="entry name" value="SRAP-like"/>
</dbReference>
<keyword evidence="4 8" id="KW-0378">Hydrolase</keyword>
<dbReference type="eggNOG" id="COG2135">
    <property type="taxonomic scope" value="Bacteria"/>
</dbReference>
<comment type="similarity">
    <text evidence="1 8">Belongs to the SOS response-associated peptidase family.</text>
</comment>
<dbReference type="SUPFAM" id="SSF143081">
    <property type="entry name" value="BB1717-like"/>
    <property type="match status" value="1"/>
</dbReference>
<evidence type="ECO:0000256" key="4">
    <source>
        <dbReference type="ARBA" id="ARBA00022801"/>
    </source>
</evidence>
<dbReference type="STRING" id="446465.Bfae_20440"/>
<dbReference type="GO" id="GO:0006508">
    <property type="term" value="P:proteolysis"/>
    <property type="evidence" value="ECO:0007669"/>
    <property type="project" value="UniProtKB-KW"/>
</dbReference>
<gene>
    <name evidence="9" type="ordered locus">Bfae_20440</name>
</gene>
<dbReference type="HOGENOM" id="CLU_035990_6_2_11"/>
<proteinExistence type="inferred from homology"/>
<dbReference type="GO" id="GO:0008233">
    <property type="term" value="F:peptidase activity"/>
    <property type="evidence" value="ECO:0007669"/>
    <property type="project" value="UniProtKB-KW"/>
</dbReference>
<evidence type="ECO:0000256" key="1">
    <source>
        <dbReference type="ARBA" id="ARBA00008136"/>
    </source>
</evidence>
<keyword evidence="5" id="KW-0190">Covalent protein-DNA linkage</keyword>
<dbReference type="EC" id="3.4.-.-" evidence="8"/>
<dbReference type="Proteomes" id="UP000001919">
    <property type="component" value="Chromosome"/>
</dbReference>
<keyword evidence="7" id="KW-0456">Lyase</keyword>
<evidence type="ECO:0000256" key="6">
    <source>
        <dbReference type="ARBA" id="ARBA00023125"/>
    </source>
</evidence>
<keyword evidence="6" id="KW-0238">DNA-binding</keyword>
<dbReference type="GO" id="GO:0106300">
    <property type="term" value="P:protein-DNA covalent cross-linking repair"/>
    <property type="evidence" value="ECO:0007669"/>
    <property type="project" value="InterPro"/>
</dbReference>
<evidence type="ECO:0000256" key="5">
    <source>
        <dbReference type="ARBA" id="ARBA00023124"/>
    </source>
</evidence>
<dbReference type="AlphaFoldDB" id="C7ME44"/>
<evidence type="ECO:0000313" key="9">
    <source>
        <dbReference type="EMBL" id="ACU85851.1"/>
    </source>
</evidence>
<dbReference type="GO" id="GO:0003697">
    <property type="term" value="F:single-stranded DNA binding"/>
    <property type="evidence" value="ECO:0007669"/>
    <property type="project" value="InterPro"/>
</dbReference>
<dbReference type="KEGG" id="bfa:Bfae_20440"/>
<keyword evidence="3" id="KW-0227">DNA damage</keyword>
<organism evidence="9 10">
    <name type="scientific">Brachybacterium faecium (strain ATCC 43885 / DSM 4810 / JCM 11609 / LMG 19847 / NBRC 14762 / NCIMB 9860 / 6-10)</name>
    <dbReference type="NCBI Taxonomy" id="446465"/>
    <lineage>
        <taxon>Bacteria</taxon>
        <taxon>Bacillati</taxon>
        <taxon>Actinomycetota</taxon>
        <taxon>Actinomycetes</taxon>
        <taxon>Micrococcales</taxon>
        <taxon>Dermabacteraceae</taxon>
        <taxon>Brachybacterium</taxon>
    </lineage>
</organism>
<dbReference type="PATRIC" id="fig|446465.5.peg.2027"/>
<evidence type="ECO:0000256" key="7">
    <source>
        <dbReference type="ARBA" id="ARBA00023239"/>
    </source>
</evidence>
<keyword evidence="2 8" id="KW-0645">Protease</keyword>
<dbReference type="Gene3D" id="3.90.1680.10">
    <property type="entry name" value="SOS response associated peptidase-like"/>
    <property type="match status" value="1"/>
</dbReference>
<protein>
    <recommendedName>
        <fullName evidence="8">Abasic site processing protein</fullName>
        <ecNumber evidence="8">3.4.-.-</ecNumber>
    </recommendedName>
</protein>
<name>C7ME44_BRAFD</name>